<keyword evidence="3 5" id="KW-0378">Hydrolase</keyword>
<comment type="similarity">
    <text evidence="2 5">Belongs to the Nudix hydrolase family.</text>
</comment>
<evidence type="ECO:0000256" key="2">
    <source>
        <dbReference type="ARBA" id="ARBA00005582"/>
    </source>
</evidence>
<dbReference type="InterPro" id="IPR020084">
    <property type="entry name" value="NUDIX_hydrolase_CS"/>
</dbReference>
<comment type="cofactor">
    <cofactor evidence="1">
        <name>Mg(2+)</name>
        <dbReference type="ChEBI" id="CHEBI:18420"/>
    </cofactor>
</comment>
<dbReference type="InterPro" id="IPR020476">
    <property type="entry name" value="Nudix_hydrolase"/>
</dbReference>
<evidence type="ECO:0000259" key="7">
    <source>
        <dbReference type="PROSITE" id="PS51462"/>
    </source>
</evidence>
<feature type="compositionally biased region" description="Low complexity" evidence="6">
    <location>
        <begin position="170"/>
        <end position="179"/>
    </location>
</feature>
<dbReference type="PANTHER" id="PTHR43046:SF12">
    <property type="entry name" value="GDP-MANNOSE MANNOSYL HYDROLASE"/>
    <property type="match status" value="1"/>
</dbReference>
<evidence type="ECO:0000256" key="1">
    <source>
        <dbReference type="ARBA" id="ARBA00001946"/>
    </source>
</evidence>
<dbReference type="PROSITE" id="PS00893">
    <property type="entry name" value="NUDIX_BOX"/>
    <property type="match status" value="1"/>
</dbReference>
<evidence type="ECO:0000313" key="8">
    <source>
        <dbReference type="EMBL" id="QLJ99834.1"/>
    </source>
</evidence>
<dbReference type="SUPFAM" id="SSF55811">
    <property type="entry name" value="Nudix"/>
    <property type="match status" value="1"/>
</dbReference>
<keyword evidence="4" id="KW-0460">Magnesium</keyword>
<gene>
    <name evidence="8" type="ORF">HZU44_06975</name>
</gene>
<evidence type="ECO:0000256" key="5">
    <source>
        <dbReference type="RuleBase" id="RU003476"/>
    </source>
</evidence>
<dbReference type="Gene3D" id="3.90.79.10">
    <property type="entry name" value="Nucleoside Triphosphate Pyrophosphohydrolase"/>
    <property type="match status" value="1"/>
</dbReference>
<evidence type="ECO:0000256" key="4">
    <source>
        <dbReference type="ARBA" id="ARBA00022842"/>
    </source>
</evidence>
<proteinExistence type="inferred from homology"/>
<dbReference type="InterPro" id="IPR000086">
    <property type="entry name" value="NUDIX_hydrolase_dom"/>
</dbReference>
<name>A0A7D5YK02_9ACTN</name>
<dbReference type="AlphaFoldDB" id="A0A7D5YK02"/>
<feature type="compositionally biased region" description="Gly residues" evidence="6">
    <location>
        <begin position="180"/>
        <end position="193"/>
    </location>
</feature>
<accession>A0A7D5YK02</accession>
<dbReference type="Pfam" id="PF00293">
    <property type="entry name" value="NUDIX"/>
    <property type="match status" value="1"/>
</dbReference>
<dbReference type="CDD" id="cd04685">
    <property type="entry name" value="NUDIX_Hydrolase"/>
    <property type="match status" value="1"/>
</dbReference>
<evidence type="ECO:0000256" key="6">
    <source>
        <dbReference type="SAM" id="MobiDB-lite"/>
    </source>
</evidence>
<reference evidence="8" key="1">
    <citation type="submission" date="2020-08" db="EMBL/GenBank/DDBJ databases">
        <title>A bifunctional nitrone conjugated secondary metabolite targeting the ribosome.</title>
        <authorList>
            <person name="Limbrick E.M."/>
            <person name="Graf M."/>
            <person name="Derewacz D.K."/>
            <person name="Nguyen F."/>
            <person name="Spraggins J.M."/>
            <person name="Wieland M."/>
            <person name="Ynigez-Gutierrez A.E."/>
            <person name="Reisman B.J."/>
            <person name="Zinshteyn B."/>
            <person name="McCulloch K."/>
            <person name="Iverson T.M."/>
            <person name="Green R."/>
            <person name="Wilson D.N."/>
            <person name="Bachmann B.O."/>
        </authorList>
    </citation>
    <scope>NUCLEOTIDE SEQUENCE</scope>
    <source>
        <strain evidence="8">Africana</strain>
    </source>
</reference>
<dbReference type="PROSITE" id="PS51462">
    <property type="entry name" value="NUDIX"/>
    <property type="match status" value="1"/>
</dbReference>
<dbReference type="GO" id="GO:0016787">
    <property type="term" value="F:hydrolase activity"/>
    <property type="evidence" value="ECO:0007669"/>
    <property type="project" value="UniProtKB-KW"/>
</dbReference>
<sequence>MTVYTPRRAARVLLVDAADRVLLLVGHDPARPDHQYWFTPGGGLEPGESPAAGAARELAEETGLLLTPAELGEPVSWERVRFPFDGVHYEQDQQFFLVRVAEWEVDTAGFDDVERGCITGHRWWPLDELASTAERYYPADLPALLRRVLAAPPEVPAPPARATDPAGSVSTAEAASGPAGSAGVGSTAGGTPC</sequence>
<dbReference type="InterPro" id="IPR015797">
    <property type="entry name" value="NUDIX_hydrolase-like_dom_sf"/>
</dbReference>
<evidence type="ECO:0000256" key="3">
    <source>
        <dbReference type="ARBA" id="ARBA00022801"/>
    </source>
</evidence>
<protein>
    <submittedName>
        <fullName evidence="8">NUDIX domain-containing protein</fullName>
    </submittedName>
</protein>
<feature type="domain" description="Nudix hydrolase" evidence="7">
    <location>
        <begin position="5"/>
        <end position="147"/>
    </location>
</feature>
<organism evidence="8">
    <name type="scientific">Micromonospora carbonacea</name>
    <dbReference type="NCBI Taxonomy" id="47853"/>
    <lineage>
        <taxon>Bacteria</taxon>
        <taxon>Bacillati</taxon>
        <taxon>Actinomycetota</taxon>
        <taxon>Actinomycetes</taxon>
        <taxon>Micromonosporales</taxon>
        <taxon>Micromonosporaceae</taxon>
        <taxon>Micromonospora</taxon>
    </lineage>
</organism>
<dbReference type="PRINTS" id="PR00502">
    <property type="entry name" value="NUDIXFAMILY"/>
</dbReference>
<feature type="region of interest" description="Disordered" evidence="6">
    <location>
        <begin position="156"/>
        <end position="193"/>
    </location>
</feature>
<dbReference type="PANTHER" id="PTHR43046">
    <property type="entry name" value="GDP-MANNOSE MANNOSYL HYDROLASE"/>
    <property type="match status" value="1"/>
</dbReference>
<dbReference type="EMBL" id="CP058905">
    <property type="protein sequence ID" value="QLJ99834.1"/>
    <property type="molecule type" value="Genomic_DNA"/>
</dbReference>